<comment type="caution">
    <text evidence="1">The sequence shown here is derived from an EMBL/GenBank/DDBJ whole genome shotgun (WGS) entry which is preliminary data.</text>
</comment>
<evidence type="ECO:0000313" key="2">
    <source>
        <dbReference type="Proteomes" id="UP000657918"/>
    </source>
</evidence>
<gene>
    <name evidence="1" type="ORF">SADUNF_Sadunf15G0053100</name>
</gene>
<sequence length="100" mass="11442">MKIVVKTAANRHYFAFDYLVFLSSMTLELSHVALFGGLGSHHAPDHFLLCPRPPQSPPRRLNAAILLEVIHCNNCLQMRPKNMRESKEKITGGNSKEWKW</sequence>
<evidence type="ECO:0000313" key="1">
    <source>
        <dbReference type="EMBL" id="KAF9667722.1"/>
    </source>
</evidence>
<keyword evidence="2" id="KW-1185">Reference proteome</keyword>
<protein>
    <submittedName>
        <fullName evidence="1">Uncharacterized protein</fullName>
    </submittedName>
</protein>
<name>A0A835JDL6_9ROSI</name>
<dbReference type="EMBL" id="JADGMS010000015">
    <property type="protein sequence ID" value="KAF9667722.1"/>
    <property type="molecule type" value="Genomic_DNA"/>
</dbReference>
<reference evidence="1 2" key="1">
    <citation type="submission" date="2020-10" db="EMBL/GenBank/DDBJ databases">
        <title>Plant Genome Project.</title>
        <authorList>
            <person name="Zhang R.-G."/>
        </authorList>
    </citation>
    <scope>NUCLEOTIDE SEQUENCE [LARGE SCALE GENOMIC DNA]</scope>
    <source>
        <strain evidence="1">FAFU-HL-1</strain>
        <tissue evidence="1">Leaf</tissue>
    </source>
</reference>
<organism evidence="1 2">
    <name type="scientific">Salix dunnii</name>
    <dbReference type="NCBI Taxonomy" id="1413687"/>
    <lineage>
        <taxon>Eukaryota</taxon>
        <taxon>Viridiplantae</taxon>
        <taxon>Streptophyta</taxon>
        <taxon>Embryophyta</taxon>
        <taxon>Tracheophyta</taxon>
        <taxon>Spermatophyta</taxon>
        <taxon>Magnoliopsida</taxon>
        <taxon>eudicotyledons</taxon>
        <taxon>Gunneridae</taxon>
        <taxon>Pentapetalae</taxon>
        <taxon>rosids</taxon>
        <taxon>fabids</taxon>
        <taxon>Malpighiales</taxon>
        <taxon>Salicaceae</taxon>
        <taxon>Saliceae</taxon>
        <taxon>Salix</taxon>
    </lineage>
</organism>
<accession>A0A835JDL6</accession>
<proteinExistence type="predicted"/>
<dbReference type="AlphaFoldDB" id="A0A835JDL6"/>
<dbReference type="Proteomes" id="UP000657918">
    <property type="component" value="Unassembled WGS sequence"/>
</dbReference>